<dbReference type="Proteomes" id="UP000193553">
    <property type="component" value="Unassembled WGS sequence"/>
</dbReference>
<evidence type="ECO:0000313" key="1">
    <source>
        <dbReference type="EMBL" id="OSJ18585.1"/>
    </source>
</evidence>
<sequence>MTLSDRVKSNMEVVLEETCRELPSGGDHESRKLIAEQLLAAAEAGHITLDELRAATLRAFPGAAKLARS</sequence>
<evidence type="ECO:0000313" key="2">
    <source>
        <dbReference type="Proteomes" id="UP000193553"/>
    </source>
</evidence>
<protein>
    <submittedName>
        <fullName evidence="1">Uncharacterized protein</fullName>
    </submittedName>
</protein>
<dbReference type="EMBL" id="NAFI01000127">
    <property type="protein sequence ID" value="OSJ18585.1"/>
    <property type="molecule type" value="Genomic_DNA"/>
</dbReference>
<dbReference type="AlphaFoldDB" id="A0A1X3G3S3"/>
<proteinExistence type="predicted"/>
<dbReference type="OrthoDB" id="8254749at2"/>
<comment type="caution">
    <text evidence="1">The sequence shown here is derived from an EMBL/GenBank/DDBJ whole genome shotgun (WGS) entry which is preliminary data.</text>
</comment>
<gene>
    <name evidence="1" type="ORF">BSZ18_01940</name>
</gene>
<reference evidence="1 2" key="1">
    <citation type="submission" date="2017-03" db="EMBL/GenBank/DDBJ databases">
        <title>Whole genome sequences of fourteen strains of Bradyrhizobium canariense and one strain of Bradyrhizobium japonicum isolated from Lupinus (Papilionoideae: Genisteae) species in Algeria.</title>
        <authorList>
            <person name="Crovadore J."/>
            <person name="Chekireb D."/>
            <person name="Brachmann A."/>
            <person name="Chablais R."/>
            <person name="Cochard B."/>
            <person name="Lefort F."/>
        </authorList>
    </citation>
    <scope>NUCLEOTIDE SEQUENCE [LARGE SCALE GENOMIC DNA]</scope>
    <source>
        <strain evidence="1 2">UBMA195</strain>
    </source>
</reference>
<organism evidence="1 2">
    <name type="scientific">Bradyrhizobium canariense</name>
    <dbReference type="NCBI Taxonomy" id="255045"/>
    <lineage>
        <taxon>Bacteria</taxon>
        <taxon>Pseudomonadati</taxon>
        <taxon>Pseudomonadota</taxon>
        <taxon>Alphaproteobacteria</taxon>
        <taxon>Hyphomicrobiales</taxon>
        <taxon>Nitrobacteraceae</taxon>
        <taxon>Bradyrhizobium</taxon>
    </lineage>
</organism>
<name>A0A1X3G3S3_9BRAD</name>
<accession>A0A1X3G3S3</accession>
<dbReference type="RefSeq" id="WP_085357345.1">
    <property type="nucleotide sequence ID" value="NZ_NAFC01000125.1"/>
</dbReference>